<accession>A0A367G3P1</accession>
<dbReference type="EMBL" id="PSQG01000005">
    <property type="protein sequence ID" value="RCH45260.1"/>
    <property type="molecule type" value="Genomic_DNA"/>
</dbReference>
<dbReference type="Proteomes" id="UP000253208">
    <property type="component" value="Unassembled WGS sequence"/>
</dbReference>
<evidence type="ECO:0000313" key="3">
    <source>
        <dbReference type="Proteomes" id="UP000253208"/>
    </source>
</evidence>
<sequence length="220" mass="24422">MVDMYRTLDSIPVLAKAGGILVMTDEIRGTEAEKNPESLKIKVFPGADGNFRLYEDDNETCAYENGACVFTEMDYKEKDQAVFTIHPAQGKTELIPAKRAYTVEFCNFAKTGTDTVKVLVNGAETEAAVKYEEELQKICVEVEADTAAEVQIILAGEVANNQTEKRVFDFLNQAEIGFVLKDRLYQLITAGKNLPVLLSELQSMELDKDLYGALMEILTA</sequence>
<name>A0A367G3P1_9FIRM</name>
<comment type="caution">
    <text evidence="2">The sequence shown here is derived from an EMBL/GenBank/DDBJ whole genome shotgun (WGS) entry which is preliminary data.</text>
</comment>
<dbReference type="AlphaFoldDB" id="A0A367G3P1"/>
<evidence type="ECO:0000313" key="2">
    <source>
        <dbReference type="EMBL" id="RCH45260.1"/>
    </source>
</evidence>
<protein>
    <recommendedName>
        <fullName evidence="1">DUF5110 domain-containing protein</fullName>
    </recommendedName>
</protein>
<dbReference type="Gene3D" id="2.60.40.1180">
    <property type="entry name" value="Golgi alpha-mannosidase II"/>
    <property type="match status" value="1"/>
</dbReference>
<dbReference type="InterPro" id="IPR033403">
    <property type="entry name" value="DUF5110"/>
</dbReference>
<reference evidence="2 3" key="1">
    <citation type="submission" date="2018-02" db="EMBL/GenBank/DDBJ databases">
        <title>Complete genome sequencing of Faecalibacterium prausnitzii strains isolated from the human gut.</title>
        <authorList>
            <person name="Fitzgerald B.C."/>
            <person name="Shkoporov A.N."/>
            <person name="Ross P.R."/>
            <person name="Hill C."/>
        </authorList>
    </citation>
    <scope>NUCLEOTIDE SEQUENCE [LARGE SCALE GENOMIC DNA]</scope>
    <source>
        <strain evidence="2 3">APC942/31-1</strain>
    </source>
</reference>
<dbReference type="RefSeq" id="WP_114001832.1">
    <property type="nucleotide sequence ID" value="NZ_PSQG01000005.1"/>
</dbReference>
<organism evidence="2 3">
    <name type="scientific">Blautia obeum</name>
    <dbReference type="NCBI Taxonomy" id="40520"/>
    <lineage>
        <taxon>Bacteria</taxon>
        <taxon>Bacillati</taxon>
        <taxon>Bacillota</taxon>
        <taxon>Clostridia</taxon>
        <taxon>Lachnospirales</taxon>
        <taxon>Lachnospiraceae</taxon>
        <taxon>Blautia</taxon>
    </lineage>
</organism>
<evidence type="ECO:0000259" key="1">
    <source>
        <dbReference type="Pfam" id="PF17137"/>
    </source>
</evidence>
<proteinExistence type="predicted"/>
<dbReference type="Pfam" id="PF17137">
    <property type="entry name" value="DUF5110"/>
    <property type="match status" value="1"/>
</dbReference>
<gene>
    <name evidence="2" type="ORF">C4886_04970</name>
</gene>
<dbReference type="InterPro" id="IPR013780">
    <property type="entry name" value="Glyco_hydro_b"/>
</dbReference>
<feature type="domain" description="DUF5110" evidence="1">
    <location>
        <begin position="39"/>
        <end position="107"/>
    </location>
</feature>